<evidence type="ECO:0000313" key="3">
    <source>
        <dbReference type="Proteomes" id="UP001359559"/>
    </source>
</evidence>
<feature type="chain" id="PRO_5042938003" evidence="1">
    <location>
        <begin position="27"/>
        <end position="114"/>
    </location>
</feature>
<accession>A0AAN9J8G8</accession>
<dbReference type="Proteomes" id="UP001359559">
    <property type="component" value="Unassembled WGS sequence"/>
</dbReference>
<dbReference type="EMBL" id="JAYKXN010000004">
    <property type="protein sequence ID" value="KAK7293639.1"/>
    <property type="molecule type" value="Genomic_DNA"/>
</dbReference>
<organism evidence="2 3">
    <name type="scientific">Clitoria ternatea</name>
    <name type="common">Butterfly pea</name>
    <dbReference type="NCBI Taxonomy" id="43366"/>
    <lineage>
        <taxon>Eukaryota</taxon>
        <taxon>Viridiplantae</taxon>
        <taxon>Streptophyta</taxon>
        <taxon>Embryophyta</taxon>
        <taxon>Tracheophyta</taxon>
        <taxon>Spermatophyta</taxon>
        <taxon>Magnoliopsida</taxon>
        <taxon>eudicotyledons</taxon>
        <taxon>Gunneridae</taxon>
        <taxon>Pentapetalae</taxon>
        <taxon>rosids</taxon>
        <taxon>fabids</taxon>
        <taxon>Fabales</taxon>
        <taxon>Fabaceae</taxon>
        <taxon>Papilionoideae</taxon>
        <taxon>50 kb inversion clade</taxon>
        <taxon>NPAAA clade</taxon>
        <taxon>indigoferoid/millettioid clade</taxon>
        <taxon>Phaseoleae</taxon>
        <taxon>Clitoria</taxon>
    </lineage>
</organism>
<reference evidence="2 3" key="1">
    <citation type="submission" date="2024-01" db="EMBL/GenBank/DDBJ databases">
        <title>The genomes of 5 underutilized Papilionoideae crops provide insights into root nodulation and disease resistance.</title>
        <authorList>
            <person name="Yuan L."/>
        </authorList>
    </citation>
    <scope>NUCLEOTIDE SEQUENCE [LARGE SCALE GENOMIC DNA]</scope>
    <source>
        <strain evidence="2">LY-2023</strain>
        <tissue evidence="2">Leaf</tissue>
    </source>
</reference>
<feature type="signal peptide" evidence="1">
    <location>
        <begin position="1"/>
        <end position="26"/>
    </location>
</feature>
<sequence>MPWSYILTTSLKLLALQLVAVFPACSDYAVNSSGNEDYGITCCGLSCECRIADHAVNSYTDTSFAAPNSNNDSSFEIPNSALAANYPETHANSDFRWGGIDGPCYESVVATGWD</sequence>
<proteinExistence type="predicted"/>
<dbReference type="AlphaFoldDB" id="A0AAN9J8G8"/>
<gene>
    <name evidence="2" type="ORF">RJT34_16511</name>
</gene>
<protein>
    <submittedName>
        <fullName evidence="2">Uncharacterized protein</fullName>
    </submittedName>
</protein>
<name>A0AAN9J8G8_CLITE</name>
<evidence type="ECO:0000256" key="1">
    <source>
        <dbReference type="SAM" id="SignalP"/>
    </source>
</evidence>
<comment type="caution">
    <text evidence="2">The sequence shown here is derived from an EMBL/GenBank/DDBJ whole genome shotgun (WGS) entry which is preliminary data.</text>
</comment>
<keyword evidence="3" id="KW-1185">Reference proteome</keyword>
<evidence type="ECO:0000313" key="2">
    <source>
        <dbReference type="EMBL" id="KAK7293639.1"/>
    </source>
</evidence>
<keyword evidence="1" id="KW-0732">Signal</keyword>